<evidence type="ECO:0000313" key="5">
    <source>
        <dbReference type="Proteomes" id="UP001479933"/>
    </source>
</evidence>
<dbReference type="PROSITE" id="PS51257">
    <property type="entry name" value="PROKAR_LIPOPROTEIN"/>
    <property type="match status" value="1"/>
</dbReference>
<feature type="chain" id="PRO_5045349204" evidence="2">
    <location>
        <begin position="30"/>
        <end position="379"/>
    </location>
</feature>
<feature type="signal peptide" evidence="2">
    <location>
        <begin position="1"/>
        <end position="29"/>
    </location>
</feature>
<evidence type="ECO:0000256" key="2">
    <source>
        <dbReference type="SAM" id="SignalP"/>
    </source>
</evidence>
<dbReference type="RefSeq" id="WP_084247228.1">
    <property type="nucleotide sequence ID" value="NZ_CP136137.1"/>
</dbReference>
<dbReference type="Proteomes" id="UP001479933">
    <property type="component" value="Chromosome"/>
</dbReference>
<sequence length="379" mass="38956">MPSHSRTARRILVAVTSAIAVVTMTTSCADFTQEDQVAAQGSFTAPPTMERKPAPPPSPRDETGGTPPTGPCVDPDPSVIATCLASTSGVRPADASGQTTYVAERTTGKIILSKRYGPQRAVATVPVDASGDGGLIDFAMSPTYLEDQLIFALVTTGSDNRIVRIAPTGSVKPILTGIPKGASGNMGSIAFEGPNTLVVATGDTGNTGAADDPSSLAGKIFTINPNAADPRPDLRASGLGSDVALCPSPGSDGQLFVADSGARGDRLSLVGPKSLQTLWTWADRPGVSGCAVGQDWISVSLAKKQRIDTFIRPSTGSSTLGEPSAQPTDKTYGAVGRMTSIGGAATQIATVNKSVRVGDVKSFDDRVAIFMPKPGEDLR</sequence>
<reference evidence="4 5" key="1">
    <citation type="journal article" date="2023" name="Virus Evol.">
        <title>Computational host range prediction-The good, the bad, and the ugly.</title>
        <authorList>
            <person name="Howell A.A."/>
            <person name="Versoza C.J."/>
            <person name="Pfeifer S.P."/>
        </authorList>
    </citation>
    <scope>NUCLEOTIDE SEQUENCE [LARGE SCALE GENOMIC DNA]</scope>
    <source>
        <strain evidence="4 5">1610/1b</strain>
    </source>
</reference>
<gene>
    <name evidence="4" type="ORF">RVF87_14125</name>
</gene>
<dbReference type="InterPro" id="IPR011041">
    <property type="entry name" value="Quinoprot_gluc/sorb_DH_b-prop"/>
</dbReference>
<evidence type="ECO:0000259" key="3">
    <source>
        <dbReference type="Pfam" id="PF07995"/>
    </source>
</evidence>
<dbReference type="InterPro" id="IPR011042">
    <property type="entry name" value="6-blade_b-propeller_TolB-like"/>
</dbReference>
<keyword evidence="2" id="KW-0732">Signal</keyword>
<feature type="compositionally biased region" description="Basic and acidic residues" evidence="1">
    <location>
        <begin position="49"/>
        <end position="63"/>
    </location>
</feature>
<evidence type="ECO:0000256" key="1">
    <source>
        <dbReference type="SAM" id="MobiDB-lite"/>
    </source>
</evidence>
<dbReference type="Pfam" id="PF07995">
    <property type="entry name" value="GSDH"/>
    <property type="match status" value="1"/>
</dbReference>
<evidence type="ECO:0000313" key="4">
    <source>
        <dbReference type="EMBL" id="WYY06207.1"/>
    </source>
</evidence>
<dbReference type="EMBL" id="CP136137">
    <property type="protein sequence ID" value="WYY06207.1"/>
    <property type="molecule type" value="Genomic_DNA"/>
</dbReference>
<dbReference type="InterPro" id="IPR012938">
    <property type="entry name" value="Glc/Sorbosone_DH"/>
</dbReference>
<feature type="region of interest" description="Disordered" evidence="1">
    <location>
        <begin position="42"/>
        <end position="76"/>
    </location>
</feature>
<feature type="domain" description="Glucose/Sorbosone dehydrogenase" evidence="3">
    <location>
        <begin position="99"/>
        <end position="229"/>
    </location>
</feature>
<proteinExistence type="predicted"/>
<accession>A0ABZ2TXW7</accession>
<keyword evidence="5" id="KW-1185">Reference proteome</keyword>
<organism evidence="4 5">
    <name type="scientific">Gordonia hydrophobica</name>
    <dbReference type="NCBI Taxonomy" id="40516"/>
    <lineage>
        <taxon>Bacteria</taxon>
        <taxon>Bacillati</taxon>
        <taxon>Actinomycetota</taxon>
        <taxon>Actinomycetes</taxon>
        <taxon>Mycobacteriales</taxon>
        <taxon>Gordoniaceae</taxon>
        <taxon>Gordonia</taxon>
    </lineage>
</organism>
<dbReference type="Gene3D" id="2.120.10.30">
    <property type="entry name" value="TolB, C-terminal domain"/>
    <property type="match status" value="1"/>
</dbReference>
<dbReference type="SUPFAM" id="SSF50952">
    <property type="entry name" value="Soluble quinoprotein glucose dehydrogenase"/>
    <property type="match status" value="1"/>
</dbReference>
<name>A0ABZ2TXW7_9ACTN</name>
<protein>
    <submittedName>
        <fullName evidence="4">PQQ-dependent sugar dehydrogenase</fullName>
    </submittedName>
</protein>